<accession>A0AAW1WWX8</accession>
<evidence type="ECO:0000313" key="2">
    <source>
        <dbReference type="EMBL" id="KAK9929115.1"/>
    </source>
</evidence>
<gene>
    <name evidence="2" type="ORF">M0R45_026223</name>
    <name evidence="3" type="ORF">M0R45_026224</name>
</gene>
<evidence type="ECO:0000256" key="1">
    <source>
        <dbReference type="SAM" id="MobiDB-lite"/>
    </source>
</evidence>
<evidence type="ECO:0000313" key="4">
    <source>
        <dbReference type="Proteomes" id="UP001457282"/>
    </source>
</evidence>
<dbReference type="EMBL" id="JBEDUW010000005">
    <property type="protein sequence ID" value="KAK9929116.1"/>
    <property type="molecule type" value="Genomic_DNA"/>
</dbReference>
<name>A0AAW1WWX8_RUBAR</name>
<comment type="caution">
    <text evidence="3">The sequence shown here is derived from an EMBL/GenBank/DDBJ whole genome shotgun (WGS) entry which is preliminary data.</text>
</comment>
<dbReference type="Proteomes" id="UP001457282">
    <property type="component" value="Unassembled WGS sequence"/>
</dbReference>
<keyword evidence="4" id="KW-1185">Reference proteome</keyword>
<protein>
    <submittedName>
        <fullName evidence="3">Uncharacterized protein</fullName>
    </submittedName>
</protein>
<reference evidence="3 4" key="1">
    <citation type="journal article" date="2023" name="G3 (Bethesda)">
        <title>A chromosome-length genome assembly and annotation of blackberry (Rubus argutus, cv. 'Hillquist').</title>
        <authorList>
            <person name="Bruna T."/>
            <person name="Aryal R."/>
            <person name="Dudchenko O."/>
            <person name="Sargent D.J."/>
            <person name="Mead D."/>
            <person name="Buti M."/>
            <person name="Cavallini A."/>
            <person name="Hytonen T."/>
            <person name="Andres J."/>
            <person name="Pham M."/>
            <person name="Weisz D."/>
            <person name="Mascagni F."/>
            <person name="Usai G."/>
            <person name="Natali L."/>
            <person name="Bassil N."/>
            <person name="Fernandez G.E."/>
            <person name="Lomsadze A."/>
            <person name="Armour M."/>
            <person name="Olukolu B."/>
            <person name="Poorten T."/>
            <person name="Britton C."/>
            <person name="Davik J."/>
            <person name="Ashrafi H."/>
            <person name="Aiden E.L."/>
            <person name="Borodovsky M."/>
            <person name="Worthington M."/>
        </authorList>
    </citation>
    <scope>NUCLEOTIDE SEQUENCE [LARGE SCALE GENOMIC DNA]</scope>
    <source>
        <strain evidence="3">PI 553951</strain>
    </source>
</reference>
<dbReference type="AlphaFoldDB" id="A0AAW1WWX8"/>
<sequence>MAEASWAGLCLQRRQEEAVRSSDWCGVAARAGSGVGSEQGQRRLWHGRRRGGLGEHGLLGQRRLGTTAMASRAGKRQKWVKA</sequence>
<organism evidence="3 4">
    <name type="scientific">Rubus argutus</name>
    <name type="common">Southern blackberry</name>
    <dbReference type="NCBI Taxonomy" id="59490"/>
    <lineage>
        <taxon>Eukaryota</taxon>
        <taxon>Viridiplantae</taxon>
        <taxon>Streptophyta</taxon>
        <taxon>Embryophyta</taxon>
        <taxon>Tracheophyta</taxon>
        <taxon>Spermatophyta</taxon>
        <taxon>Magnoliopsida</taxon>
        <taxon>eudicotyledons</taxon>
        <taxon>Gunneridae</taxon>
        <taxon>Pentapetalae</taxon>
        <taxon>rosids</taxon>
        <taxon>fabids</taxon>
        <taxon>Rosales</taxon>
        <taxon>Rosaceae</taxon>
        <taxon>Rosoideae</taxon>
        <taxon>Rosoideae incertae sedis</taxon>
        <taxon>Rubus</taxon>
    </lineage>
</organism>
<feature type="region of interest" description="Disordered" evidence="1">
    <location>
        <begin position="30"/>
        <end position="49"/>
    </location>
</feature>
<proteinExistence type="predicted"/>
<dbReference type="EMBL" id="JBEDUW010000005">
    <property type="protein sequence ID" value="KAK9929115.1"/>
    <property type="molecule type" value="Genomic_DNA"/>
</dbReference>
<evidence type="ECO:0000313" key="3">
    <source>
        <dbReference type="EMBL" id="KAK9929116.1"/>
    </source>
</evidence>